<keyword evidence="2" id="KW-0812">Transmembrane</keyword>
<reference evidence="4" key="1">
    <citation type="journal article" date="2015" name="Genome Announc.">
        <title>Draft Genome Sequence of Tolypothrix boutellei Strain VB521301.</title>
        <authorList>
            <person name="Chandrababunaidu M.M."/>
            <person name="Singh D."/>
            <person name="Sen D."/>
            <person name="Bhan S."/>
            <person name="Das S."/>
            <person name="Gupta A."/>
            <person name="Adhikary S.P."/>
            <person name="Tripathy S."/>
        </authorList>
    </citation>
    <scope>NUCLEOTIDE SEQUENCE</scope>
    <source>
        <strain evidence="4">VB521301</strain>
    </source>
</reference>
<sequence length="249" mass="27146">MTQNRNKDTGNKPPNNNFQKILLILGFLVILVVFIGGASTTLVILNWKKLFGDVSLTPNINPLPTASLSPTLSSTVVPSPSPSSSFTESSLPSPSPTESSLPSPSSTPEVNSPISAIKQQDISFELLGCQKSTTDTTVQRVQCSLNIISTRENARVSLYSNSNEIRRSRIFGNGTENIATQVEFGSSTEPYSISNNLIKDVVLKAIFSFNKVPLEVNKIEVLEISSYLESSYYQGDIKIEFRNVPLSNP</sequence>
<feature type="transmembrane region" description="Helical" evidence="2">
    <location>
        <begin position="21"/>
        <end position="47"/>
    </location>
</feature>
<evidence type="ECO:0000313" key="4">
    <source>
        <dbReference type="EMBL" id="KIE09075.1"/>
    </source>
</evidence>
<comment type="caution">
    <text evidence="4">The sequence shown here is derived from an EMBL/GenBank/DDBJ whole genome shotgun (WGS) entry which is preliminary data.</text>
</comment>
<dbReference type="AlphaFoldDB" id="A0A0C1R9V2"/>
<dbReference type="Proteomes" id="UP000029738">
    <property type="component" value="Unassembled WGS sequence"/>
</dbReference>
<reference evidence="3" key="2">
    <citation type="submission" date="2019-11" db="EMBL/GenBank/DDBJ databases">
        <title>Improved Assembly of Tolypothrix boutellei genome.</title>
        <authorList>
            <person name="Sarangi A.N."/>
            <person name="Mukherjee M."/>
            <person name="Ghosh S."/>
            <person name="Singh D."/>
            <person name="Das A."/>
            <person name="Kant S."/>
            <person name="Prusty A."/>
            <person name="Tripathy S."/>
        </authorList>
    </citation>
    <scope>NUCLEOTIDE SEQUENCE</scope>
    <source>
        <strain evidence="3">VB521301</strain>
    </source>
</reference>
<evidence type="ECO:0000313" key="5">
    <source>
        <dbReference type="Proteomes" id="UP000029738"/>
    </source>
</evidence>
<dbReference type="STRING" id="1479485.DA73_0232020"/>
<proteinExistence type="predicted"/>
<feature type="compositionally biased region" description="Low complexity" evidence="1">
    <location>
        <begin position="67"/>
        <end position="110"/>
    </location>
</feature>
<keyword evidence="5" id="KW-1185">Reference proteome</keyword>
<keyword evidence="2" id="KW-0472">Membrane</keyword>
<dbReference type="OrthoDB" id="513197at2"/>
<name>A0A0C1R9V2_9CYAN</name>
<evidence type="ECO:0000256" key="2">
    <source>
        <dbReference type="SAM" id="Phobius"/>
    </source>
</evidence>
<dbReference type="EMBL" id="JHEG04000001">
    <property type="protein sequence ID" value="KAF3885225.1"/>
    <property type="molecule type" value="Genomic_DNA"/>
</dbReference>
<keyword evidence="2" id="KW-1133">Transmembrane helix</keyword>
<dbReference type="EMBL" id="JHEG02000058">
    <property type="protein sequence ID" value="KIE09075.1"/>
    <property type="molecule type" value="Genomic_DNA"/>
</dbReference>
<gene>
    <name evidence="4" type="ORF">DA73_0232020</name>
    <name evidence="3" type="ORF">DA73_0400006955</name>
</gene>
<accession>A0A0C1R9V2</accession>
<organism evidence="4">
    <name type="scientific">Tolypothrix bouteillei VB521301</name>
    <dbReference type="NCBI Taxonomy" id="1479485"/>
    <lineage>
        <taxon>Bacteria</taxon>
        <taxon>Bacillati</taxon>
        <taxon>Cyanobacteriota</taxon>
        <taxon>Cyanophyceae</taxon>
        <taxon>Nostocales</taxon>
        <taxon>Tolypothrichaceae</taxon>
        <taxon>Tolypothrix</taxon>
    </lineage>
</organism>
<protein>
    <submittedName>
        <fullName evidence="4">Uncharacterized protein</fullName>
    </submittedName>
</protein>
<dbReference type="RefSeq" id="WP_050046335.1">
    <property type="nucleotide sequence ID" value="NZ_JHEG04000001.1"/>
</dbReference>
<evidence type="ECO:0000313" key="3">
    <source>
        <dbReference type="EMBL" id="KAF3885225.1"/>
    </source>
</evidence>
<evidence type="ECO:0000256" key="1">
    <source>
        <dbReference type="SAM" id="MobiDB-lite"/>
    </source>
</evidence>
<feature type="region of interest" description="Disordered" evidence="1">
    <location>
        <begin position="67"/>
        <end position="112"/>
    </location>
</feature>